<name>A0AAD7EFY3_9AGAR</name>
<keyword evidence="2" id="KW-1185">Reference proteome</keyword>
<reference evidence="1" key="1">
    <citation type="submission" date="2023-03" db="EMBL/GenBank/DDBJ databases">
        <title>Massive genome expansion in bonnet fungi (Mycena s.s.) driven by repeated elements and novel gene families across ecological guilds.</title>
        <authorList>
            <consortium name="Lawrence Berkeley National Laboratory"/>
            <person name="Harder C.B."/>
            <person name="Miyauchi S."/>
            <person name="Viragh M."/>
            <person name="Kuo A."/>
            <person name="Thoen E."/>
            <person name="Andreopoulos B."/>
            <person name="Lu D."/>
            <person name="Skrede I."/>
            <person name="Drula E."/>
            <person name="Henrissat B."/>
            <person name="Morin E."/>
            <person name="Kohler A."/>
            <person name="Barry K."/>
            <person name="LaButti K."/>
            <person name="Morin E."/>
            <person name="Salamov A."/>
            <person name="Lipzen A."/>
            <person name="Mereny Z."/>
            <person name="Hegedus B."/>
            <person name="Baldrian P."/>
            <person name="Stursova M."/>
            <person name="Weitz H."/>
            <person name="Taylor A."/>
            <person name="Grigoriev I.V."/>
            <person name="Nagy L.G."/>
            <person name="Martin F."/>
            <person name="Kauserud H."/>
        </authorList>
    </citation>
    <scope>NUCLEOTIDE SEQUENCE</scope>
    <source>
        <strain evidence="1">CBHHK002</strain>
    </source>
</reference>
<dbReference type="Proteomes" id="UP001218218">
    <property type="component" value="Unassembled WGS sequence"/>
</dbReference>
<dbReference type="EMBL" id="JARIHO010000059">
    <property type="protein sequence ID" value="KAJ7318214.1"/>
    <property type="molecule type" value="Genomic_DNA"/>
</dbReference>
<dbReference type="AlphaFoldDB" id="A0AAD7EFY3"/>
<proteinExistence type="predicted"/>
<evidence type="ECO:0000313" key="2">
    <source>
        <dbReference type="Proteomes" id="UP001218218"/>
    </source>
</evidence>
<organism evidence="1 2">
    <name type="scientific">Mycena albidolilacea</name>
    <dbReference type="NCBI Taxonomy" id="1033008"/>
    <lineage>
        <taxon>Eukaryota</taxon>
        <taxon>Fungi</taxon>
        <taxon>Dikarya</taxon>
        <taxon>Basidiomycota</taxon>
        <taxon>Agaricomycotina</taxon>
        <taxon>Agaricomycetes</taxon>
        <taxon>Agaricomycetidae</taxon>
        <taxon>Agaricales</taxon>
        <taxon>Marasmiineae</taxon>
        <taxon>Mycenaceae</taxon>
        <taxon>Mycena</taxon>
    </lineage>
</organism>
<dbReference type="SUPFAM" id="SSF56112">
    <property type="entry name" value="Protein kinase-like (PK-like)"/>
    <property type="match status" value="1"/>
</dbReference>
<evidence type="ECO:0008006" key="3">
    <source>
        <dbReference type="Google" id="ProtNLM"/>
    </source>
</evidence>
<evidence type="ECO:0000313" key="1">
    <source>
        <dbReference type="EMBL" id="KAJ7318214.1"/>
    </source>
</evidence>
<dbReference type="InterPro" id="IPR011009">
    <property type="entry name" value="Kinase-like_dom_sf"/>
</dbReference>
<accession>A0AAD7EFY3</accession>
<sequence length="211" mass="23760">MSTLELIWDAQKRYKLWSWTNGSVHYVAHFIRRLEGRDNVCTVRIGERGTPREPRGNRDESAAVGIVKLAFTPAESDALEREAQCYARMQKLQGVAVPRCWGHFRGKVAGAEMSCLVIDYCAGVPGEHMHDPHRKIMAAAYALHAHDVMHGDLLDGRHFVKSGRKMFLVDFAAAVPHKCEHGRQVYAPDGRWMIGVCPELAALERIHGVHR</sequence>
<gene>
    <name evidence="1" type="ORF">DFH08DRAFT_892975</name>
</gene>
<comment type="caution">
    <text evidence="1">The sequence shown here is derived from an EMBL/GenBank/DDBJ whole genome shotgun (WGS) entry which is preliminary data.</text>
</comment>
<protein>
    <recommendedName>
        <fullName evidence="3">Protein kinase domain-containing protein</fullName>
    </recommendedName>
</protein>